<comment type="caution">
    <text evidence="1">The sequence shown here is derived from an EMBL/GenBank/DDBJ whole genome shotgun (WGS) entry which is preliminary data.</text>
</comment>
<organism evidence="1 2">
    <name type="scientific">Rotaria socialis</name>
    <dbReference type="NCBI Taxonomy" id="392032"/>
    <lineage>
        <taxon>Eukaryota</taxon>
        <taxon>Metazoa</taxon>
        <taxon>Spiralia</taxon>
        <taxon>Gnathifera</taxon>
        <taxon>Rotifera</taxon>
        <taxon>Eurotatoria</taxon>
        <taxon>Bdelloidea</taxon>
        <taxon>Philodinida</taxon>
        <taxon>Philodinidae</taxon>
        <taxon>Rotaria</taxon>
    </lineage>
</organism>
<dbReference type="EMBL" id="CAJOBO010005730">
    <property type="protein sequence ID" value="CAF4549831.1"/>
    <property type="molecule type" value="Genomic_DNA"/>
</dbReference>
<dbReference type="GO" id="GO:0003676">
    <property type="term" value="F:nucleic acid binding"/>
    <property type="evidence" value="ECO:0007669"/>
    <property type="project" value="InterPro"/>
</dbReference>
<dbReference type="AlphaFoldDB" id="A0A820YJ85"/>
<dbReference type="Proteomes" id="UP000663851">
    <property type="component" value="Unassembled WGS sequence"/>
</dbReference>
<evidence type="ECO:0000313" key="2">
    <source>
        <dbReference type="Proteomes" id="UP000663851"/>
    </source>
</evidence>
<proteinExistence type="predicted"/>
<evidence type="ECO:0000313" key="1">
    <source>
        <dbReference type="EMBL" id="CAF4549831.1"/>
    </source>
</evidence>
<name>A0A820YJ85_9BILA</name>
<sequence>LEETTPKFSLLQPVPIVGSLPMNSNPSGDPILTAIVNVEEKAEIRSIKLQIDTHEVAAGTNNNIGINSITDPDGAKPHSHYLTQQWCRDNFPSFIGKDRWPPNSPDLSPLDYSIWDELVNTINWNKVQSKTTLVQQLKSSFKNIRESVVFESFASFTNRLYHLCQNDGNYLR</sequence>
<reference evidence="1" key="1">
    <citation type="submission" date="2021-02" db="EMBL/GenBank/DDBJ databases">
        <authorList>
            <person name="Nowell W R."/>
        </authorList>
    </citation>
    <scope>NUCLEOTIDE SEQUENCE</scope>
</reference>
<dbReference type="Gene3D" id="3.30.420.10">
    <property type="entry name" value="Ribonuclease H-like superfamily/Ribonuclease H"/>
    <property type="match status" value="1"/>
</dbReference>
<gene>
    <name evidence="1" type="ORF">HFQ381_LOCUS30812</name>
</gene>
<dbReference type="InterPro" id="IPR036397">
    <property type="entry name" value="RNaseH_sf"/>
</dbReference>
<feature type="non-terminal residue" evidence="1">
    <location>
        <position position="1"/>
    </location>
</feature>
<protein>
    <submittedName>
        <fullName evidence="1">Uncharacterized protein</fullName>
    </submittedName>
</protein>
<accession>A0A820YJ85</accession>